<keyword evidence="2" id="KW-0479">Metal-binding</keyword>
<evidence type="ECO:0000256" key="3">
    <source>
        <dbReference type="ARBA" id="ARBA00023002"/>
    </source>
</evidence>
<keyword evidence="3" id="KW-0560">Oxidoreductase</keyword>
<dbReference type="InterPro" id="IPR002227">
    <property type="entry name" value="Tyrosinase_Cu-bd"/>
</dbReference>
<accession>F0X9F8</accession>
<dbReference type="InterPro" id="IPR050316">
    <property type="entry name" value="Tyrosinase/Hemocyanin"/>
</dbReference>
<dbReference type="Gene3D" id="2.60.310.20">
    <property type="match status" value="1"/>
</dbReference>
<evidence type="ECO:0000256" key="2">
    <source>
        <dbReference type="ARBA" id="ARBA00022723"/>
    </source>
</evidence>
<evidence type="ECO:0000313" key="7">
    <source>
        <dbReference type="EMBL" id="EFX05338.1"/>
    </source>
</evidence>
<keyword evidence="5" id="KW-0732">Signal</keyword>
<dbReference type="eggNOG" id="ENOG502R1BY">
    <property type="taxonomic scope" value="Eukaryota"/>
</dbReference>
<dbReference type="SUPFAM" id="SSF48056">
    <property type="entry name" value="Di-copper centre-containing domain"/>
    <property type="match status" value="1"/>
</dbReference>
<keyword evidence="4" id="KW-0503">Monooxygenase</keyword>
<dbReference type="PANTHER" id="PTHR11474">
    <property type="entry name" value="TYROSINASE FAMILY MEMBER"/>
    <property type="match status" value="1"/>
</dbReference>
<proteinExistence type="predicted"/>
<feature type="chain" id="PRO_5003259812" evidence="5">
    <location>
        <begin position="19"/>
        <end position="508"/>
    </location>
</feature>
<dbReference type="AlphaFoldDB" id="F0X9F8"/>
<dbReference type="Pfam" id="PF00264">
    <property type="entry name" value="Tyrosinase"/>
    <property type="match status" value="1"/>
</dbReference>
<dbReference type="InterPro" id="IPR008922">
    <property type="entry name" value="Di-copper_centre_dom_sf"/>
</dbReference>
<evidence type="ECO:0000259" key="6">
    <source>
        <dbReference type="PROSITE" id="PS00498"/>
    </source>
</evidence>
<dbReference type="OrthoDB" id="6132182at2759"/>
<evidence type="ECO:0000256" key="5">
    <source>
        <dbReference type="SAM" id="SignalP"/>
    </source>
</evidence>
<dbReference type="GeneID" id="25976504"/>
<feature type="signal peptide" evidence="5">
    <location>
        <begin position="1"/>
        <end position="18"/>
    </location>
</feature>
<dbReference type="STRING" id="655863.F0X9F8"/>
<evidence type="ECO:0000256" key="4">
    <source>
        <dbReference type="ARBA" id="ARBA00023033"/>
    </source>
</evidence>
<keyword evidence="8" id="KW-1185">Reference proteome</keyword>
<gene>
    <name evidence="7" type="ORF">CMQ_3407</name>
</gene>
<dbReference type="InterPro" id="IPR041640">
    <property type="entry name" value="Tyrosinase_C"/>
</dbReference>
<dbReference type="Pfam" id="PF18132">
    <property type="entry name" value="Tyrosinase_C"/>
    <property type="match status" value="1"/>
</dbReference>
<dbReference type="InParanoid" id="F0X9F8"/>
<organism evidence="8">
    <name type="scientific">Grosmannia clavigera (strain kw1407 / UAMH 11150)</name>
    <name type="common">Blue stain fungus</name>
    <name type="synonym">Graphiocladiella clavigera</name>
    <dbReference type="NCBI Taxonomy" id="655863"/>
    <lineage>
        <taxon>Eukaryota</taxon>
        <taxon>Fungi</taxon>
        <taxon>Dikarya</taxon>
        <taxon>Ascomycota</taxon>
        <taxon>Pezizomycotina</taxon>
        <taxon>Sordariomycetes</taxon>
        <taxon>Sordariomycetidae</taxon>
        <taxon>Ophiostomatales</taxon>
        <taxon>Ophiostomataceae</taxon>
        <taxon>Leptographium</taxon>
    </lineage>
</organism>
<dbReference type="Gene3D" id="1.10.1280.10">
    <property type="entry name" value="Di-copper center containing domain from catechol oxidase"/>
    <property type="match status" value="2"/>
</dbReference>
<comment type="cofactor">
    <cofactor evidence="1">
        <name>Cu(2+)</name>
        <dbReference type="ChEBI" id="CHEBI:29036"/>
    </cofactor>
</comment>
<dbReference type="PANTHER" id="PTHR11474:SF32">
    <property type="entry name" value="TYROSINASE"/>
    <property type="match status" value="1"/>
</dbReference>
<reference evidence="7 8" key="1">
    <citation type="journal article" date="2011" name="Proc. Natl. Acad. Sci. U.S.A.">
        <title>Genome and transcriptome analyses of the mountain pine beetle-fungal symbiont Grosmannia clavigera, a lodgepole pine pathogen.</title>
        <authorList>
            <person name="DiGuistini S."/>
            <person name="Wang Y."/>
            <person name="Liao N.Y."/>
            <person name="Taylor G."/>
            <person name="Tanguay P."/>
            <person name="Feau N."/>
            <person name="Henrissat B."/>
            <person name="Chan S.K."/>
            <person name="Hesse-Orce U."/>
            <person name="Alamouti S.M."/>
            <person name="Tsui C.K.M."/>
            <person name="Docking R.T."/>
            <person name="Levasseur A."/>
            <person name="Haridas S."/>
            <person name="Robertson G."/>
            <person name="Birol I."/>
            <person name="Holt R.A."/>
            <person name="Marra M.A."/>
            <person name="Hamelin R.C."/>
            <person name="Hirst M."/>
            <person name="Jones S.J.M."/>
            <person name="Bohlmann J."/>
            <person name="Breuil C."/>
        </authorList>
    </citation>
    <scope>NUCLEOTIDE SEQUENCE [LARGE SCALE GENOMIC DNA]</scope>
    <source>
        <strain evidence="8">kw1407 / UAMH 11150</strain>
    </source>
</reference>
<feature type="domain" description="Tyrosinase copper-binding" evidence="6">
    <location>
        <begin position="176"/>
        <end position="187"/>
    </location>
</feature>
<sequence>MLVLLSIILIRLATPVASQMYDYGFEVDHHLFQSHIQLRDTATPYVVGNILHATNTTAVRQEIRKLEQDPDLWTLYMLGLNMMQYVDQNQLLSYYQVAGSNDTLVALALNRNFESIQQRLYNLFSNYDSYGNFSNKAWIPPSDSGKYDSLESLHDTIHSLAGLQGHMSWIPFSSFDPIFFLHHSMVDRAFALWQILYPDSWIKPTAATSNSFTTSTGQIQDSKTALTPFYSSTNGTFWTSDTVRDFGVFGYTYDDMVDFPRSSLTVANATTQSQVKALINQLYGKSSPAMLGVVGEEDEGVTERTMAQTTRRWTGPRQKERMEHEVKNCTNVQTKPILPHSYDSPQSMPQSLIADGHYREWLVNIRTRKEATGGAFLVHIFLGNVSTDTRSWAYAPNLVGTMGVFASPASAMTGMDMKDSHAFGTVPLTLPLAQRVGSGELASLEPEVVQPYLGRNLKYAVATTGGEAVVPKDASELSITVVSSVVQVPSKANELPRWGDIAVHFTLS</sequence>
<evidence type="ECO:0000256" key="1">
    <source>
        <dbReference type="ARBA" id="ARBA00001973"/>
    </source>
</evidence>
<dbReference type="EMBL" id="GL629735">
    <property type="protein sequence ID" value="EFX05338.1"/>
    <property type="molecule type" value="Genomic_DNA"/>
</dbReference>
<name>F0X9F8_GROCL</name>
<dbReference type="RefSeq" id="XP_014174820.1">
    <property type="nucleotide sequence ID" value="XM_014319345.1"/>
</dbReference>
<dbReference type="PROSITE" id="PS00498">
    <property type="entry name" value="TYROSINASE_2"/>
    <property type="match status" value="1"/>
</dbReference>
<dbReference type="Proteomes" id="UP000007796">
    <property type="component" value="Unassembled WGS sequence"/>
</dbReference>
<protein>
    <submittedName>
        <fullName evidence="7">Tyrosinase</fullName>
    </submittedName>
</protein>
<dbReference type="GO" id="GO:0004497">
    <property type="term" value="F:monooxygenase activity"/>
    <property type="evidence" value="ECO:0007669"/>
    <property type="project" value="UniProtKB-KW"/>
</dbReference>
<evidence type="ECO:0000313" key="8">
    <source>
        <dbReference type="Proteomes" id="UP000007796"/>
    </source>
</evidence>
<dbReference type="HOGENOM" id="CLU_013691_4_0_1"/>
<dbReference type="GO" id="GO:0046872">
    <property type="term" value="F:metal ion binding"/>
    <property type="evidence" value="ECO:0007669"/>
    <property type="project" value="UniProtKB-KW"/>
</dbReference>